<evidence type="ECO:0000313" key="4">
    <source>
        <dbReference type="EMBL" id="MFC4429750.1"/>
    </source>
</evidence>
<dbReference type="EMBL" id="JBHSEN010000001">
    <property type="protein sequence ID" value="MFC4429750.1"/>
    <property type="molecule type" value="Genomic_DNA"/>
</dbReference>
<dbReference type="InterPro" id="IPR014747">
    <property type="entry name" value="Bac_photo_RC_H_C"/>
</dbReference>
<dbReference type="InterPro" id="IPR052967">
    <property type="entry name" value="Stress_Response_Assoc"/>
</dbReference>
<keyword evidence="5" id="KW-1185">Reference proteome</keyword>
<gene>
    <name evidence="4" type="ORF">ACFO0K_08655</name>
</gene>
<dbReference type="SUPFAM" id="SSF50346">
    <property type="entry name" value="PRC-barrel domain"/>
    <property type="match status" value="1"/>
</dbReference>
<dbReference type="PANTHER" id="PTHR38463:SF1">
    <property type="entry name" value="STRESS RESPONSE PROTEIN YSNF"/>
    <property type="match status" value="1"/>
</dbReference>
<dbReference type="RefSeq" id="WP_344227836.1">
    <property type="nucleotide sequence ID" value="NZ_BAAALH010000002.1"/>
</dbReference>
<comment type="caution">
    <text evidence="4">The sequence shown here is derived from an EMBL/GenBank/DDBJ whole genome shotgun (WGS) entry which is preliminary data.</text>
</comment>
<organism evidence="4 5">
    <name type="scientific">Citricoccus alkalitolerans</name>
    <dbReference type="NCBI Taxonomy" id="246603"/>
    <lineage>
        <taxon>Bacteria</taxon>
        <taxon>Bacillati</taxon>
        <taxon>Actinomycetota</taxon>
        <taxon>Actinomycetes</taxon>
        <taxon>Micrococcales</taxon>
        <taxon>Micrococcaceae</taxon>
        <taxon>Citricoccus</taxon>
    </lineage>
</organism>
<dbReference type="Gene3D" id="3.90.50.10">
    <property type="entry name" value="Photosynthetic Reaction Center, subunit H, domain 2"/>
    <property type="match status" value="1"/>
</dbReference>
<feature type="domain" description="PRC-barrel" evidence="2">
    <location>
        <begin position="7"/>
        <end position="74"/>
    </location>
</feature>
<feature type="region of interest" description="Disordered" evidence="1">
    <location>
        <begin position="263"/>
        <end position="298"/>
    </location>
</feature>
<dbReference type="InterPro" id="IPR019060">
    <property type="entry name" value="DUF2382"/>
</dbReference>
<protein>
    <submittedName>
        <fullName evidence="4">PRC and DUF2382 domain-containing protein</fullName>
    </submittedName>
</protein>
<dbReference type="Proteomes" id="UP001595965">
    <property type="component" value="Unassembled WGS sequence"/>
</dbReference>
<name>A0ABV8XZ58_9MICC</name>
<accession>A0ABV8XZ58</accession>
<evidence type="ECO:0000256" key="1">
    <source>
        <dbReference type="SAM" id="MobiDB-lite"/>
    </source>
</evidence>
<dbReference type="NCBIfam" id="TIGR02271">
    <property type="entry name" value="YsnF/AvaK domain"/>
    <property type="match status" value="1"/>
</dbReference>
<evidence type="ECO:0000259" key="3">
    <source>
        <dbReference type="Pfam" id="PF09557"/>
    </source>
</evidence>
<reference evidence="5" key="1">
    <citation type="journal article" date="2019" name="Int. J. Syst. Evol. Microbiol.">
        <title>The Global Catalogue of Microorganisms (GCM) 10K type strain sequencing project: providing services to taxonomists for standard genome sequencing and annotation.</title>
        <authorList>
            <consortium name="The Broad Institute Genomics Platform"/>
            <consortium name="The Broad Institute Genome Sequencing Center for Infectious Disease"/>
            <person name="Wu L."/>
            <person name="Ma J."/>
        </authorList>
    </citation>
    <scope>NUCLEOTIDE SEQUENCE [LARGE SCALE GENOMIC DNA]</scope>
    <source>
        <strain evidence="5">CGMCC 1.12125</strain>
    </source>
</reference>
<dbReference type="Pfam" id="PF05239">
    <property type="entry name" value="PRC"/>
    <property type="match status" value="1"/>
</dbReference>
<dbReference type="InterPro" id="IPR027275">
    <property type="entry name" value="PRC-brl_dom"/>
</dbReference>
<evidence type="ECO:0000313" key="5">
    <source>
        <dbReference type="Proteomes" id="UP001595965"/>
    </source>
</evidence>
<dbReference type="PANTHER" id="PTHR38463">
    <property type="entry name" value="STRESS RESPONSE PROTEIN YSNF"/>
    <property type="match status" value="1"/>
</dbReference>
<feature type="domain" description="DUF2382" evidence="3">
    <location>
        <begin position="179"/>
        <end position="284"/>
    </location>
</feature>
<dbReference type="Pfam" id="PF09557">
    <property type="entry name" value="DUF2382"/>
    <property type="match status" value="1"/>
</dbReference>
<dbReference type="InterPro" id="IPR011033">
    <property type="entry name" value="PRC_barrel-like_sf"/>
</dbReference>
<evidence type="ECO:0000259" key="2">
    <source>
        <dbReference type="Pfam" id="PF05239"/>
    </source>
</evidence>
<proteinExistence type="predicted"/>
<sequence>MQDFTSVDQLQDATVVGNDGEKIGTVGQVYLDDRTNQPTFVTVKTGLFGMKETFVPVSEATRNQDGLQVPFDKAFIKDAPNIDADGSLSPEEESRLYEYYSMDYRNTDAAADRPDDGARGTDWDAGLAASNGTAATGVGGLGTARGGTDQSAADLDEDVNAAGGVGGAVDQDRETVVARDEHLNVGTERRESGNVRLRKHTYTDTETVEVPVSREEVVVEREPIDPSSPEDLRDGGDEDVVVTTHEEVPVVNKTATAEKVTVDKNTVRDTEQVSGTVQHEDVEVDGDDTTTGREGRRG</sequence>